<dbReference type="InterPro" id="IPR001034">
    <property type="entry name" value="DeoR_HTH"/>
</dbReference>
<protein>
    <submittedName>
        <fullName evidence="5">Glucitol operon repressor</fullName>
    </submittedName>
</protein>
<dbReference type="AlphaFoldDB" id="A0A645D7E9"/>
<evidence type="ECO:0000259" key="4">
    <source>
        <dbReference type="PROSITE" id="PS51000"/>
    </source>
</evidence>
<evidence type="ECO:0000256" key="1">
    <source>
        <dbReference type="ARBA" id="ARBA00023015"/>
    </source>
</evidence>
<dbReference type="SMART" id="SM00420">
    <property type="entry name" value="HTH_DEOR"/>
    <property type="match status" value="1"/>
</dbReference>
<dbReference type="SUPFAM" id="SSF100950">
    <property type="entry name" value="NagB/RpiA/CoA transferase-like"/>
    <property type="match status" value="1"/>
</dbReference>
<dbReference type="InterPro" id="IPR018356">
    <property type="entry name" value="Tscrpt_reg_HTH_DeoR_CS"/>
</dbReference>
<accession>A0A645D7E9</accession>
<dbReference type="GO" id="GO:0003700">
    <property type="term" value="F:DNA-binding transcription factor activity"/>
    <property type="evidence" value="ECO:0007669"/>
    <property type="project" value="InterPro"/>
</dbReference>
<organism evidence="5">
    <name type="scientific">bioreactor metagenome</name>
    <dbReference type="NCBI Taxonomy" id="1076179"/>
    <lineage>
        <taxon>unclassified sequences</taxon>
        <taxon>metagenomes</taxon>
        <taxon>ecological metagenomes</taxon>
    </lineage>
</organism>
<evidence type="ECO:0000313" key="5">
    <source>
        <dbReference type="EMBL" id="MPM84873.1"/>
    </source>
</evidence>
<evidence type="ECO:0000256" key="3">
    <source>
        <dbReference type="ARBA" id="ARBA00023163"/>
    </source>
</evidence>
<dbReference type="InterPro" id="IPR014036">
    <property type="entry name" value="DeoR-like_C"/>
</dbReference>
<feature type="domain" description="HTH deoR-type" evidence="4">
    <location>
        <begin position="3"/>
        <end position="58"/>
    </location>
</feature>
<reference evidence="5" key="1">
    <citation type="submission" date="2019-08" db="EMBL/GenBank/DDBJ databases">
        <authorList>
            <person name="Kucharzyk K."/>
            <person name="Murdoch R.W."/>
            <person name="Higgins S."/>
            <person name="Loffler F."/>
        </authorList>
    </citation>
    <scope>NUCLEOTIDE SEQUENCE</scope>
</reference>
<name>A0A645D7E9_9ZZZZ</name>
<keyword evidence="2" id="KW-0238">DNA-binding</keyword>
<dbReference type="Pfam" id="PF08220">
    <property type="entry name" value="HTH_DeoR"/>
    <property type="match status" value="1"/>
</dbReference>
<dbReference type="GO" id="GO:0003677">
    <property type="term" value="F:DNA binding"/>
    <property type="evidence" value="ECO:0007669"/>
    <property type="project" value="UniProtKB-KW"/>
</dbReference>
<sequence length="254" mass="27379">MRATQRKNFIMQELQEKDSVAVIPLSLRLDTSKVTIRKDLDELAEKGLVVRTHGGAVLAEKQNLVRLISNTIMERTEEKKAICAHALNHIRQGNSILIDSGSTTVHLAPLIKNMNLTVITNSILVIQELAASEAVELLIIGGLLRRPSLAAIGSPACAYLNQLHADILFLGASGFSFEEGITCNNLIEADTKHAMISSATKVCLLADSSKFGSISLARVCNWADIDVLITDAGIPNEAKIALESQGVCVEIARS</sequence>
<keyword evidence="1" id="KW-0805">Transcription regulation</keyword>
<dbReference type="EMBL" id="VSSQ01033323">
    <property type="protein sequence ID" value="MPM84873.1"/>
    <property type="molecule type" value="Genomic_DNA"/>
</dbReference>
<dbReference type="PRINTS" id="PR00037">
    <property type="entry name" value="HTHLACR"/>
</dbReference>
<gene>
    <name evidence="5" type="primary">srlR_17</name>
    <name evidence="5" type="ORF">SDC9_131949</name>
</gene>
<dbReference type="Pfam" id="PF00455">
    <property type="entry name" value="DeoRC"/>
    <property type="match status" value="1"/>
</dbReference>
<evidence type="ECO:0000256" key="2">
    <source>
        <dbReference type="ARBA" id="ARBA00023125"/>
    </source>
</evidence>
<dbReference type="PANTHER" id="PTHR30363:SF44">
    <property type="entry name" value="AGA OPERON TRANSCRIPTIONAL REPRESSOR-RELATED"/>
    <property type="match status" value="1"/>
</dbReference>
<comment type="caution">
    <text evidence="5">The sequence shown here is derived from an EMBL/GenBank/DDBJ whole genome shotgun (WGS) entry which is preliminary data.</text>
</comment>
<keyword evidence="3" id="KW-0804">Transcription</keyword>
<dbReference type="SMART" id="SM01134">
    <property type="entry name" value="DeoRC"/>
    <property type="match status" value="1"/>
</dbReference>
<dbReference type="PANTHER" id="PTHR30363">
    <property type="entry name" value="HTH-TYPE TRANSCRIPTIONAL REGULATOR SRLR-RELATED"/>
    <property type="match status" value="1"/>
</dbReference>
<dbReference type="Gene3D" id="3.40.50.1360">
    <property type="match status" value="1"/>
</dbReference>
<dbReference type="InterPro" id="IPR037171">
    <property type="entry name" value="NagB/RpiA_transferase-like"/>
</dbReference>
<dbReference type="PROSITE" id="PS00894">
    <property type="entry name" value="HTH_DEOR_1"/>
    <property type="match status" value="1"/>
</dbReference>
<dbReference type="InterPro" id="IPR036390">
    <property type="entry name" value="WH_DNA-bd_sf"/>
</dbReference>
<dbReference type="SUPFAM" id="SSF46785">
    <property type="entry name" value="Winged helix' DNA-binding domain"/>
    <property type="match status" value="1"/>
</dbReference>
<dbReference type="PROSITE" id="PS51000">
    <property type="entry name" value="HTH_DEOR_2"/>
    <property type="match status" value="1"/>
</dbReference>
<dbReference type="InterPro" id="IPR050313">
    <property type="entry name" value="Carb_Metab_HTH_regulators"/>
</dbReference>
<proteinExistence type="predicted"/>